<dbReference type="EMBL" id="WIPF01000002">
    <property type="protein sequence ID" value="KAF3231853.1"/>
    <property type="molecule type" value="Genomic_DNA"/>
</dbReference>
<evidence type="ECO:0000313" key="5">
    <source>
        <dbReference type="Proteomes" id="UP000483672"/>
    </source>
</evidence>
<gene>
    <name evidence="3" type="ORF">TWF191_003832</name>
    <name evidence="2" type="ORF">TWF679_002336</name>
    <name evidence="1" type="ORF">TWF788_000083</name>
</gene>
<evidence type="ECO:0000313" key="3">
    <source>
        <dbReference type="EMBL" id="KAF3231853.1"/>
    </source>
</evidence>
<accession>A0A6G1MEI8</accession>
<reference evidence="4 5" key="1">
    <citation type="submission" date="2019-06" db="EMBL/GenBank/DDBJ databases">
        <authorList>
            <person name="Palmer J.M."/>
        </authorList>
    </citation>
    <scope>NUCLEOTIDE SEQUENCE [LARGE SCALE GENOMIC DNA]</scope>
    <source>
        <strain evidence="3 5">TWF191</strain>
        <strain evidence="2">TWF679</strain>
        <strain evidence="1 4">TWF788</strain>
    </source>
</reference>
<organism evidence="1 4">
    <name type="scientific">Orbilia oligospora</name>
    <name type="common">Nematode-trapping fungus</name>
    <name type="synonym">Arthrobotrys oligospora</name>
    <dbReference type="NCBI Taxonomy" id="2813651"/>
    <lineage>
        <taxon>Eukaryota</taxon>
        <taxon>Fungi</taxon>
        <taxon>Dikarya</taxon>
        <taxon>Ascomycota</taxon>
        <taxon>Pezizomycotina</taxon>
        <taxon>Orbiliomycetes</taxon>
        <taxon>Orbiliales</taxon>
        <taxon>Orbiliaceae</taxon>
        <taxon>Orbilia</taxon>
    </lineage>
</organism>
<evidence type="ECO:0000313" key="2">
    <source>
        <dbReference type="EMBL" id="KAF3217323.1"/>
    </source>
</evidence>
<sequence>MDGTEIRKDSLRWDKTGAVGYRRMNIAYPHPAGPLLIGGNAVRSCIDIPVGLVRTWRGSSQLHAVCSDTDSRIAKSLREV</sequence>
<dbReference type="Proteomes" id="UP000479691">
    <property type="component" value="Unassembled WGS sequence"/>
</dbReference>
<dbReference type="EMBL" id="JAABOE010000001">
    <property type="protein sequence ID" value="KAF3192469.1"/>
    <property type="molecule type" value="Genomic_DNA"/>
</dbReference>
<dbReference type="AlphaFoldDB" id="A0A6G1MEI8"/>
<comment type="caution">
    <text evidence="1">The sequence shown here is derived from an EMBL/GenBank/DDBJ whole genome shotgun (WGS) entry which is preliminary data.</text>
</comment>
<name>A0A6G1MEI8_ORBOL</name>
<proteinExistence type="predicted"/>
<evidence type="ECO:0000313" key="1">
    <source>
        <dbReference type="EMBL" id="KAF3192469.1"/>
    </source>
</evidence>
<dbReference type="EMBL" id="WIWT01000014">
    <property type="protein sequence ID" value="KAF3217323.1"/>
    <property type="molecule type" value="Genomic_DNA"/>
</dbReference>
<evidence type="ECO:0000313" key="4">
    <source>
        <dbReference type="Proteomes" id="UP000479691"/>
    </source>
</evidence>
<dbReference type="Proteomes" id="UP000483672">
    <property type="component" value="Unassembled WGS sequence"/>
</dbReference>
<dbReference type="OrthoDB" id="10504844at2759"/>
<protein>
    <submittedName>
        <fullName evidence="1">Uncharacterized protein</fullName>
    </submittedName>
</protein>
<dbReference type="Proteomes" id="UP000614610">
    <property type="component" value="Unassembled WGS sequence"/>
</dbReference>